<dbReference type="EMBL" id="BAABGY010000016">
    <property type="protein sequence ID" value="GAA4342795.1"/>
    <property type="molecule type" value="Genomic_DNA"/>
</dbReference>
<evidence type="ECO:0000313" key="2">
    <source>
        <dbReference type="Proteomes" id="UP001501725"/>
    </source>
</evidence>
<comment type="caution">
    <text evidence="1">The sequence shown here is derived from an EMBL/GenBank/DDBJ whole genome shotgun (WGS) entry which is preliminary data.</text>
</comment>
<name>A0ABP8HQM8_9BACT</name>
<dbReference type="InterPro" id="IPR026350">
    <property type="entry name" value="GxxExxY"/>
</dbReference>
<evidence type="ECO:0000313" key="1">
    <source>
        <dbReference type="EMBL" id="GAA4342795.1"/>
    </source>
</evidence>
<proteinExistence type="predicted"/>
<reference evidence="2" key="1">
    <citation type="journal article" date="2019" name="Int. J. Syst. Evol. Microbiol.">
        <title>The Global Catalogue of Microorganisms (GCM) 10K type strain sequencing project: providing services to taxonomists for standard genome sequencing and annotation.</title>
        <authorList>
            <consortium name="The Broad Institute Genomics Platform"/>
            <consortium name="The Broad Institute Genome Sequencing Center for Infectious Disease"/>
            <person name="Wu L."/>
            <person name="Ma J."/>
        </authorList>
    </citation>
    <scope>NUCLEOTIDE SEQUENCE [LARGE SCALE GENOMIC DNA]</scope>
    <source>
        <strain evidence="2">JCM 17919</strain>
    </source>
</reference>
<organism evidence="1 2">
    <name type="scientific">Flaviaesturariibacter amylovorans</name>
    <dbReference type="NCBI Taxonomy" id="1084520"/>
    <lineage>
        <taxon>Bacteria</taxon>
        <taxon>Pseudomonadati</taxon>
        <taxon>Bacteroidota</taxon>
        <taxon>Chitinophagia</taxon>
        <taxon>Chitinophagales</taxon>
        <taxon>Chitinophagaceae</taxon>
        <taxon>Flaviaestuariibacter</taxon>
    </lineage>
</organism>
<sequence length="128" mass="14772">MVLLTENQIADSILDCAFKIHRRLGPGLLESVYEEILCYELRKLGFFVERQKNITLIYDELVIPRSFRADLIVERLVLVELKSAIDLHKEYYKVLSTYLTVTHIRLGLLINFGAPLLKDGIRRIANGL</sequence>
<accession>A0ABP8HQM8</accession>
<gene>
    <name evidence="1" type="ORF">GCM10023184_42530</name>
</gene>
<protein>
    <submittedName>
        <fullName evidence="1">GxxExxY protein</fullName>
    </submittedName>
</protein>
<dbReference type="NCBIfam" id="TIGR04256">
    <property type="entry name" value="GxxExxY"/>
    <property type="match status" value="1"/>
</dbReference>
<dbReference type="Proteomes" id="UP001501725">
    <property type="component" value="Unassembled WGS sequence"/>
</dbReference>
<keyword evidence="2" id="KW-1185">Reference proteome</keyword>
<dbReference type="Pfam" id="PF13366">
    <property type="entry name" value="PDDEXK_3"/>
    <property type="match status" value="1"/>
</dbReference>